<dbReference type="Proteomes" id="UP000677537">
    <property type="component" value="Unassembled WGS sequence"/>
</dbReference>
<dbReference type="EMBL" id="JAGIZA010000016">
    <property type="protein sequence ID" value="MBP0495357.1"/>
    <property type="molecule type" value="Genomic_DNA"/>
</dbReference>
<dbReference type="AlphaFoldDB" id="A0A940S9P0"/>
<organism evidence="1 2">
    <name type="scientific">Roseomonas indoligenes</name>
    <dbReference type="NCBI Taxonomy" id="2820811"/>
    <lineage>
        <taxon>Bacteria</taxon>
        <taxon>Pseudomonadati</taxon>
        <taxon>Pseudomonadota</taxon>
        <taxon>Alphaproteobacteria</taxon>
        <taxon>Acetobacterales</taxon>
        <taxon>Roseomonadaceae</taxon>
        <taxon>Roseomonas</taxon>
    </lineage>
</organism>
<gene>
    <name evidence="1" type="ORF">J5Y10_21405</name>
</gene>
<name>A0A940S9P0_9PROT</name>
<accession>A0A940S9P0</accession>
<comment type="caution">
    <text evidence="1">The sequence shown here is derived from an EMBL/GenBank/DDBJ whole genome shotgun (WGS) entry which is preliminary data.</text>
</comment>
<reference evidence="1" key="1">
    <citation type="submission" date="2021-03" db="EMBL/GenBank/DDBJ databases">
        <authorList>
            <person name="So Y."/>
        </authorList>
    </citation>
    <scope>NUCLEOTIDE SEQUENCE</scope>
    <source>
        <strain evidence="1">SG15</strain>
    </source>
</reference>
<protein>
    <submittedName>
        <fullName evidence="1">Uncharacterized protein</fullName>
    </submittedName>
</protein>
<keyword evidence="2" id="KW-1185">Reference proteome</keyword>
<proteinExistence type="predicted"/>
<evidence type="ECO:0000313" key="2">
    <source>
        <dbReference type="Proteomes" id="UP000677537"/>
    </source>
</evidence>
<evidence type="ECO:0000313" key="1">
    <source>
        <dbReference type="EMBL" id="MBP0495357.1"/>
    </source>
</evidence>
<dbReference type="RefSeq" id="WP_209376150.1">
    <property type="nucleotide sequence ID" value="NZ_JAGIZA010000016.1"/>
</dbReference>
<sequence>MPGPCAIIAAPQFGRGHGMPMLEKPLDALGAMGAGFLALDEIRPAFRARAAA</sequence>